<dbReference type="InterPro" id="IPR003439">
    <property type="entry name" value="ABC_transporter-like_ATP-bd"/>
</dbReference>
<dbReference type="Pfam" id="PF00005">
    <property type="entry name" value="ABC_tran"/>
    <property type="match status" value="1"/>
</dbReference>
<name>T1AID9_9ZZZZ</name>
<dbReference type="GO" id="GO:0016887">
    <property type="term" value="F:ATP hydrolysis activity"/>
    <property type="evidence" value="ECO:0007669"/>
    <property type="project" value="InterPro"/>
</dbReference>
<sequence length="104" mass="10806">PPAFIEPEICASLPAAVEIAFENVHLRYADAAPWALAGVDLQLAAGARVAIVGASGAGKSSLLGALLKFYPLQQGRILLGGQPLDALHGDVLRRHIAVISQQTT</sequence>
<dbReference type="Gene3D" id="3.40.50.300">
    <property type="entry name" value="P-loop containing nucleotide triphosphate hydrolases"/>
    <property type="match status" value="1"/>
</dbReference>
<dbReference type="GO" id="GO:0034040">
    <property type="term" value="F:ATPase-coupled lipid transmembrane transporter activity"/>
    <property type="evidence" value="ECO:0007669"/>
    <property type="project" value="TreeGrafter"/>
</dbReference>
<reference evidence="2" key="2">
    <citation type="journal article" date="2014" name="ISME J.">
        <title>Microbial stratification in low pH oxic and suboxic macroscopic growths along an acid mine drainage.</title>
        <authorList>
            <person name="Mendez-Garcia C."/>
            <person name="Mesa V."/>
            <person name="Sprenger R.R."/>
            <person name="Richter M."/>
            <person name="Diez M.S."/>
            <person name="Solano J."/>
            <person name="Bargiela R."/>
            <person name="Golyshina O.V."/>
            <person name="Manteca A."/>
            <person name="Ramos J.L."/>
            <person name="Gallego J.R."/>
            <person name="Llorente I."/>
            <person name="Martins Dos Santos V.A."/>
            <person name="Jensen O.N."/>
            <person name="Pelaez A.I."/>
            <person name="Sanchez J."/>
            <person name="Ferrer M."/>
        </authorList>
    </citation>
    <scope>NUCLEOTIDE SEQUENCE</scope>
</reference>
<dbReference type="SUPFAM" id="SSF52540">
    <property type="entry name" value="P-loop containing nucleoside triphosphate hydrolases"/>
    <property type="match status" value="1"/>
</dbReference>
<feature type="non-terminal residue" evidence="2">
    <location>
        <position position="1"/>
    </location>
</feature>
<organism evidence="2">
    <name type="scientific">mine drainage metagenome</name>
    <dbReference type="NCBI Taxonomy" id="410659"/>
    <lineage>
        <taxon>unclassified sequences</taxon>
        <taxon>metagenomes</taxon>
        <taxon>ecological metagenomes</taxon>
    </lineage>
</organism>
<proteinExistence type="predicted"/>
<feature type="non-terminal residue" evidence="2">
    <location>
        <position position="104"/>
    </location>
</feature>
<dbReference type="InterPro" id="IPR027417">
    <property type="entry name" value="P-loop_NTPase"/>
</dbReference>
<dbReference type="AlphaFoldDB" id="T1AID9"/>
<evidence type="ECO:0000313" key="2">
    <source>
        <dbReference type="EMBL" id="EQD56273.1"/>
    </source>
</evidence>
<accession>T1AID9</accession>
<dbReference type="GO" id="GO:0005524">
    <property type="term" value="F:ATP binding"/>
    <property type="evidence" value="ECO:0007669"/>
    <property type="project" value="UniProtKB-KW"/>
</dbReference>
<dbReference type="PANTHER" id="PTHR24221">
    <property type="entry name" value="ATP-BINDING CASSETTE SUB-FAMILY B"/>
    <property type="match status" value="1"/>
</dbReference>
<dbReference type="InterPro" id="IPR039421">
    <property type="entry name" value="Type_1_exporter"/>
</dbReference>
<dbReference type="PANTHER" id="PTHR24221:SF654">
    <property type="entry name" value="ATP-BINDING CASSETTE SUB-FAMILY B MEMBER 6"/>
    <property type="match status" value="1"/>
</dbReference>
<dbReference type="EMBL" id="AUZX01008341">
    <property type="protein sequence ID" value="EQD56273.1"/>
    <property type="molecule type" value="Genomic_DNA"/>
</dbReference>
<reference evidence="2" key="1">
    <citation type="submission" date="2013-08" db="EMBL/GenBank/DDBJ databases">
        <authorList>
            <person name="Mendez C."/>
            <person name="Richter M."/>
            <person name="Ferrer M."/>
            <person name="Sanchez J."/>
        </authorList>
    </citation>
    <scope>NUCLEOTIDE SEQUENCE</scope>
</reference>
<keyword evidence="2" id="KW-0547">Nucleotide-binding</keyword>
<evidence type="ECO:0000259" key="1">
    <source>
        <dbReference type="Pfam" id="PF00005"/>
    </source>
</evidence>
<keyword evidence="2" id="KW-0067">ATP-binding</keyword>
<protein>
    <submittedName>
        <fullName evidence="2">ABC transporter, ATP-binding protein</fullName>
    </submittedName>
</protein>
<comment type="caution">
    <text evidence="2">The sequence shown here is derived from an EMBL/GenBank/DDBJ whole genome shotgun (WGS) entry which is preliminary data.</text>
</comment>
<feature type="domain" description="ABC transporter" evidence="1">
    <location>
        <begin position="37"/>
        <end position="103"/>
    </location>
</feature>
<gene>
    <name evidence="2" type="ORF">B1A_11623</name>
</gene>